<dbReference type="PANTHER" id="PTHR33155:SF8">
    <property type="entry name" value="PROTEIN FANTASTIC FOUR 1"/>
    <property type="match status" value="1"/>
</dbReference>
<dbReference type="Proteomes" id="UP000189703">
    <property type="component" value="Unplaced"/>
</dbReference>
<evidence type="ECO:0000259" key="3">
    <source>
        <dbReference type="Pfam" id="PF11250"/>
    </source>
</evidence>
<dbReference type="KEGG" id="nnu:104596656"/>
<reference evidence="5" key="1">
    <citation type="submission" date="2025-08" db="UniProtKB">
        <authorList>
            <consortium name="RefSeq"/>
        </authorList>
    </citation>
    <scope>IDENTIFICATION</scope>
</reference>
<feature type="compositionally biased region" description="Acidic residues" evidence="2">
    <location>
        <begin position="245"/>
        <end position="297"/>
    </location>
</feature>
<feature type="domain" description="FAF" evidence="3">
    <location>
        <begin position="182"/>
        <end position="234"/>
    </location>
</feature>
<dbReference type="InterPro" id="IPR021410">
    <property type="entry name" value="FAF"/>
</dbReference>
<feature type="region of interest" description="Disordered" evidence="2">
    <location>
        <begin position="239"/>
        <end position="321"/>
    </location>
</feature>
<dbReference type="AlphaFoldDB" id="A0A1U7ZPX1"/>
<dbReference type="eggNOG" id="ENOG502QVU6">
    <property type="taxonomic scope" value="Eukaryota"/>
</dbReference>
<evidence type="ECO:0000313" key="5">
    <source>
        <dbReference type="RefSeq" id="XP_010256213.1"/>
    </source>
</evidence>
<proteinExistence type="inferred from homology"/>
<evidence type="ECO:0000256" key="1">
    <source>
        <dbReference type="ARBA" id="ARBA00008690"/>
    </source>
</evidence>
<dbReference type="FunCoup" id="A0A1U7ZPX1">
    <property type="interactions" value="104"/>
</dbReference>
<dbReference type="OrthoDB" id="1916983at2759"/>
<dbReference type="InterPro" id="IPR046431">
    <property type="entry name" value="FAF_dom"/>
</dbReference>
<keyword evidence="4" id="KW-1185">Reference proteome</keyword>
<dbReference type="PANTHER" id="PTHR33155">
    <property type="entry name" value="FANTASTIC FOUR-LIKE PROTEIN (DUF3049)"/>
    <property type="match status" value="1"/>
</dbReference>
<organism evidence="4 5">
    <name type="scientific">Nelumbo nucifera</name>
    <name type="common">Sacred lotus</name>
    <dbReference type="NCBI Taxonomy" id="4432"/>
    <lineage>
        <taxon>Eukaryota</taxon>
        <taxon>Viridiplantae</taxon>
        <taxon>Streptophyta</taxon>
        <taxon>Embryophyta</taxon>
        <taxon>Tracheophyta</taxon>
        <taxon>Spermatophyta</taxon>
        <taxon>Magnoliopsida</taxon>
        <taxon>Proteales</taxon>
        <taxon>Nelumbonaceae</taxon>
        <taxon>Nelumbo</taxon>
    </lineage>
</organism>
<dbReference type="InParanoid" id="A0A1U7ZPX1"/>
<comment type="similarity">
    <text evidence="1">Belongs to the fantastic four family.</text>
</comment>
<feature type="region of interest" description="Disordered" evidence="2">
    <location>
        <begin position="175"/>
        <end position="194"/>
    </location>
</feature>
<gene>
    <name evidence="5" type="primary">LOC104596656</name>
</gene>
<name>A0A1U7ZPX1_NELNU</name>
<dbReference type="Pfam" id="PF11250">
    <property type="entry name" value="FAF"/>
    <property type="match status" value="1"/>
</dbReference>
<protein>
    <submittedName>
        <fullName evidence="5">Protein FANTASTIC FOUR 1</fullName>
    </submittedName>
</protein>
<evidence type="ECO:0000313" key="4">
    <source>
        <dbReference type="Proteomes" id="UP000189703"/>
    </source>
</evidence>
<dbReference type="OMA" id="PDMGGWS"/>
<evidence type="ECO:0000256" key="2">
    <source>
        <dbReference type="SAM" id="MobiDB-lite"/>
    </source>
</evidence>
<dbReference type="RefSeq" id="XP_010256213.1">
    <property type="nucleotide sequence ID" value="XM_010257911.2"/>
</dbReference>
<feature type="region of interest" description="Disordered" evidence="2">
    <location>
        <begin position="149"/>
        <end position="168"/>
    </location>
</feature>
<dbReference type="GeneID" id="104596656"/>
<sequence>MSSTVCQGLQSYVEPWLVEPRVMGLNLAPPREYFAQSARTWRPCTSASDTEDQEQKYNNKTINQKAYHDQDGNNISPISSNGDLGNWSFIQILSNTSQGPDQEAKDRDSHYVPPLIMRSSSTLNEKSLELCTENLGSETGTDITEYNSVLSSSSDSEGARSPAMERSRARQLFDEKKSNCHAFPPPLTSRSGSNYVYFKPQRESGRLVMKAITVAAPRTNFQAERSDGRLRLHFTKNFSSNFDPEAAEEENEGNIEEVEEENEVEIEEEEEEEEGEEEEEEEEEEDDDCDVNLEEELYGNNGNVGSEMGIGNFQRPSRCKEGGRGNKLLLIREPCWVATS</sequence>
<accession>A0A1U7ZPX1</accession>